<proteinExistence type="predicted"/>
<protein>
    <submittedName>
        <fullName evidence="1">Uncharacterized protein</fullName>
    </submittedName>
</protein>
<organism evidence="1 2">
    <name type="scientific">Lophium mytilinum</name>
    <dbReference type="NCBI Taxonomy" id="390894"/>
    <lineage>
        <taxon>Eukaryota</taxon>
        <taxon>Fungi</taxon>
        <taxon>Dikarya</taxon>
        <taxon>Ascomycota</taxon>
        <taxon>Pezizomycotina</taxon>
        <taxon>Dothideomycetes</taxon>
        <taxon>Pleosporomycetidae</taxon>
        <taxon>Mytilinidiales</taxon>
        <taxon>Mytilinidiaceae</taxon>
        <taxon>Lophium</taxon>
    </lineage>
</organism>
<accession>A0A6A6RAZ7</accession>
<sequence length="148" mass="16837">MDPPIRAILRGLYPHTALTSFITASKVYAPFARWTFKDDRSYRFGLNGRINSIAFQAGVEIISQTGRELWDVEEGPKGPSYYDPEDWADYVAWPTTRRSLSDSETWSMDLNMTNVASSQQADDVADSTSFVVCTADHERLEHGFYHVF</sequence>
<dbReference type="EMBL" id="MU004181">
    <property type="protein sequence ID" value="KAF2501975.1"/>
    <property type="molecule type" value="Genomic_DNA"/>
</dbReference>
<dbReference type="AlphaFoldDB" id="A0A6A6RAZ7"/>
<gene>
    <name evidence="1" type="ORF">BU16DRAFT_520923</name>
</gene>
<dbReference type="OrthoDB" id="3680201at2759"/>
<evidence type="ECO:0000313" key="2">
    <source>
        <dbReference type="Proteomes" id="UP000799750"/>
    </source>
</evidence>
<reference evidence="1" key="1">
    <citation type="journal article" date="2020" name="Stud. Mycol.">
        <title>101 Dothideomycetes genomes: a test case for predicting lifestyles and emergence of pathogens.</title>
        <authorList>
            <person name="Haridas S."/>
            <person name="Albert R."/>
            <person name="Binder M."/>
            <person name="Bloem J."/>
            <person name="Labutti K."/>
            <person name="Salamov A."/>
            <person name="Andreopoulos B."/>
            <person name="Baker S."/>
            <person name="Barry K."/>
            <person name="Bills G."/>
            <person name="Bluhm B."/>
            <person name="Cannon C."/>
            <person name="Castanera R."/>
            <person name="Culley D."/>
            <person name="Daum C."/>
            <person name="Ezra D."/>
            <person name="Gonzalez J."/>
            <person name="Henrissat B."/>
            <person name="Kuo A."/>
            <person name="Liang C."/>
            <person name="Lipzen A."/>
            <person name="Lutzoni F."/>
            <person name="Magnuson J."/>
            <person name="Mondo S."/>
            <person name="Nolan M."/>
            <person name="Ohm R."/>
            <person name="Pangilinan J."/>
            <person name="Park H.-J."/>
            <person name="Ramirez L."/>
            <person name="Alfaro M."/>
            <person name="Sun H."/>
            <person name="Tritt A."/>
            <person name="Yoshinaga Y."/>
            <person name="Zwiers L.-H."/>
            <person name="Turgeon B."/>
            <person name="Goodwin S."/>
            <person name="Spatafora J."/>
            <person name="Crous P."/>
            <person name="Grigoriev I."/>
        </authorList>
    </citation>
    <scope>NUCLEOTIDE SEQUENCE</scope>
    <source>
        <strain evidence="1">CBS 269.34</strain>
    </source>
</reference>
<name>A0A6A6RAZ7_9PEZI</name>
<dbReference type="Proteomes" id="UP000799750">
    <property type="component" value="Unassembled WGS sequence"/>
</dbReference>
<evidence type="ECO:0000313" key="1">
    <source>
        <dbReference type="EMBL" id="KAF2501975.1"/>
    </source>
</evidence>
<keyword evidence="2" id="KW-1185">Reference proteome</keyword>